<accession>A0A553NZ64</accession>
<evidence type="ECO:0000256" key="11">
    <source>
        <dbReference type="ARBA" id="ARBA00023096"/>
    </source>
</evidence>
<dbReference type="NCBIfam" id="TIGR00558">
    <property type="entry name" value="pdxH"/>
    <property type="match status" value="1"/>
</dbReference>
<dbReference type="EC" id="1.4.3.5" evidence="7"/>
<evidence type="ECO:0000313" key="14">
    <source>
        <dbReference type="EMBL" id="TRY70733.1"/>
    </source>
</evidence>
<dbReference type="Pfam" id="PF10590">
    <property type="entry name" value="PNP_phzG_C"/>
    <property type="match status" value="1"/>
</dbReference>
<dbReference type="Gene3D" id="2.30.110.10">
    <property type="entry name" value="Electron Transport, Fmn-binding Protein, Chain A"/>
    <property type="match status" value="1"/>
</dbReference>
<dbReference type="Pfam" id="PF01243">
    <property type="entry name" value="PNPOx_N"/>
    <property type="match status" value="1"/>
</dbReference>
<evidence type="ECO:0000256" key="4">
    <source>
        <dbReference type="ARBA" id="ARBA00005037"/>
    </source>
</evidence>
<dbReference type="NCBIfam" id="NF004231">
    <property type="entry name" value="PRK05679.1"/>
    <property type="match status" value="1"/>
</dbReference>
<dbReference type="AlphaFoldDB" id="A0A553NZ64"/>
<dbReference type="OMA" id="AYFRTRP"/>
<evidence type="ECO:0000259" key="12">
    <source>
        <dbReference type="Pfam" id="PF01243"/>
    </source>
</evidence>
<comment type="cofactor">
    <cofactor evidence="1">
        <name>FMN</name>
        <dbReference type="ChEBI" id="CHEBI:58210"/>
    </cofactor>
</comment>
<reference evidence="14 15" key="1">
    <citation type="journal article" date="2018" name="Nat. Ecol. Evol.">
        <title>Genomic signatures of mitonuclear coevolution across populations of Tigriopus californicus.</title>
        <authorList>
            <person name="Barreto F.S."/>
            <person name="Watson E.T."/>
            <person name="Lima T.G."/>
            <person name="Willett C.S."/>
            <person name="Edmands S."/>
            <person name="Li W."/>
            <person name="Burton R.S."/>
        </authorList>
    </citation>
    <scope>NUCLEOTIDE SEQUENCE [LARGE SCALE GENOMIC DNA]</scope>
    <source>
        <strain evidence="14 15">San Diego</strain>
    </source>
</reference>
<organism evidence="14 15">
    <name type="scientific">Tigriopus californicus</name>
    <name type="common">Marine copepod</name>
    <dbReference type="NCBI Taxonomy" id="6832"/>
    <lineage>
        <taxon>Eukaryota</taxon>
        <taxon>Metazoa</taxon>
        <taxon>Ecdysozoa</taxon>
        <taxon>Arthropoda</taxon>
        <taxon>Crustacea</taxon>
        <taxon>Multicrustacea</taxon>
        <taxon>Hexanauplia</taxon>
        <taxon>Copepoda</taxon>
        <taxon>Harpacticoida</taxon>
        <taxon>Harpacticidae</taxon>
        <taxon>Tigriopus</taxon>
    </lineage>
</organism>
<dbReference type="HAMAP" id="MF_01629">
    <property type="entry name" value="PdxH"/>
    <property type="match status" value="1"/>
</dbReference>
<evidence type="ECO:0000256" key="6">
    <source>
        <dbReference type="ARBA" id="ARBA00011738"/>
    </source>
</evidence>
<dbReference type="InterPro" id="IPR019576">
    <property type="entry name" value="Pyridoxamine_oxidase_dimer_C"/>
</dbReference>
<protein>
    <recommendedName>
        <fullName evidence="7">pyridoxal 5'-phosphate synthase</fullName>
        <ecNumber evidence="7">1.4.3.5</ecNumber>
    </recommendedName>
</protein>
<dbReference type="PANTHER" id="PTHR10851:SF0">
    <property type="entry name" value="PYRIDOXINE-5'-PHOSPHATE OXIDASE"/>
    <property type="match status" value="1"/>
</dbReference>
<dbReference type="GO" id="GO:0010181">
    <property type="term" value="F:FMN binding"/>
    <property type="evidence" value="ECO:0007669"/>
    <property type="project" value="InterPro"/>
</dbReference>
<keyword evidence="11" id="KW-0664">Pyridoxine biosynthesis</keyword>
<dbReference type="STRING" id="6832.A0A553NZ64"/>
<evidence type="ECO:0000256" key="7">
    <source>
        <dbReference type="ARBA" id="ARBA00012801"/>
    </source>
</evidence>
<keyword evidence="15" id="KW-1185">Reference proteome</keyword>
<dbReference type="EMBL" id="VCGU01000009">
    <property type="protein sequence ID" value="TRY70733.1"/>
    <property type="molecule type" value="Genomic_DNA"/>
</dbReference>
<feature type="domain" description="Pyridoxine 5'-phosphate oxidase dimerisation C-terminal" evidence="13">
    <location>
        <begin position="179"/>
        <end position="233"/>
    </location>
</feature>
<dbReference type="GO" id="GO:0004733">
    <property type="term" value="F:pyridoxamine phosphate oxidase activity"/>
    <property type="evidence" value="ECO:0007669"/>
    <property type="project" value="UniProtKB-EC"/>
</dbReference>
<dbReference type="Proteomes" id="UP000318571">
    <property type="component" value="Chromosome 9"/>
</dbReference>
<evidence type="ECO:0000256" key="5">
    <source>
        <dbReference type="ARBA" id="ARBA00007301"/>
    </source>
</evidence>
<evidence type="ECO:0000256" key="9">
    <source>
        <dbReference type="ARBA" id="ARBA00022643"/>
    </source>
</evidence>
<evidence type="ECO:0000259" key="13">
    <source>
        <dbReference type="Pfam" id="PF10590"/>
    </source>
</evidence>
<comment type="subunit">
    <text evidence="6">Homodimer.</text>
</comment>
<comment type="similarity">
    <text evidence="5">Belongs to the pyridoxamine 5'-phosphate oxidase family.</text>
</comment>
<sequence>MSIDIGGMRKPYLDQSATFDTTDLVAQEPWGQFQAWFDQAKACSAIEEANAMCLATASKSGVPSARMVLLKAFGPEGFVFYTNYESRKAKDLSENPQAALTFYWEPLKRSIRVEGSVAKVSEATSTEYFRTRPLGSQIGAAVSHQSRVIAGRQELENREAQLKAEFGDGSKVLDKPEAWGGFLVTPVSMEFWQGQSTRLHDRIRFRRPAPDEKPDPSITHIGTDGWVYERLAP</sequence>
<evidence type="ECO:0000256" key="1">
    <source>
        <dbReference type="ARBA" id="ARBA00001917"/>
    </source>
</evidence>
<evidence type="ECO:0000313" key="15">
    <source>
        <dbReference type="Proteomes" id="UP000318571"/>
    </source>
</evidence>
<feature type="domain" description="Pyridoxamine 5'-phosphate oxidase N-terminal" evidence="12">
    <location>
        <begin position="44"/>
        <end position="156"/>
    </location>
</feature>
<dbReference type="UniPathway" id="UPA01068">
    <property type="reaction ID" value="UER00304"/>
</dbReference>
<evidence type="ECO:0000256" key="2">
    <source>
        <dbReference type="ARBA" id="ARBA00003691"/>
    </source>
</evidence>
<dbReference type="PROSITE" id="PS01064">
    <property type="entry name" value="PYRIDOX_OXIDASE"/>
    <property type="match status" value="1"/>
</dbReference>
<keyword evidence="10" id="KW-0560">Oxidoreductase</keyword>
<dbReference type="PIRSF" id="PIRSF000190">
    <property type="entry name" value="Pyd_amn-ph_oxd"/>
    <property type="match status" value="1"/>
</dbReference>
<dbReference type="InterPro" id="IPR019740">
    <property type="entry name" value="Pyridox_Oxase_CS"/>
</dbReference>
<dbReference type="InterPro" id="IPR000659">
    <property type="entry name" value="Pyridox_Oxase"/>
</dbReference>
<name>A0A553NZ64_TIGCA</name>
<comment type="caution">
    <text evidence="14">The sequence shown here is derived from an EMBL/GenBank/DDBJ whole genome shotgun (WGS) entry which is preliminary data.</text>
</comment>
<comment type="pathway">
    <text evidence="4">Cofactor metabolism; pyridoxal 5'-phosphate salvage; pyridoxal 5'-phosphate from pyridoxine 5'-phosphate: step 1/1.</text>
</comment>
<dbReference type="SUPFAM" id="SSF50475">
    <property type="entry name" value="FMN-binding split barrel"/>
    <property type="match status" value="1"/>
</dbReference>
<dbReference type="PANTHER" id="PTHR10851">
    <property type="entry name" value="PYRIDOXINE-5-PHOSPHATE OXIDASE"/>
    <property type="match status" value="1"/>
</dbReference>
<dbReference type="InterPro" id="IPR012349">
    <property type="entry name" value="Split_barrel_FMN-bd"/>
</dbReference>
<proteinExistence type="inferred from homology"/>
<evidence type="ECO:0000256" key="3">
    <source>
        <dbReference type="ARBA" id="ARBA00004738"/>
    </source>
</evidence>
<comment type="pathway">
    <text evidence="3">Cofactor metabolism; pyridoxal 5'-phosphate salvage; pyridoxal 5'-phosphate from pyridoxamine 5'-phosphate: step 1/1.</text>
</comment>
<dbReference type="GO" id="GO:0008615">
    <property type="term" value="P:pyridoxine biosynthetic process"/>
    <property type="evidence" value="ECO:0007669"/>
    <property type="project" value="UniProtKB-KW"/>
</dbReference>
<keyword evidence="8" id="KW-0285">Flavoprotein</keyword>
<dbReference type="FunFam" id="2.30.110.10:FF:000005">
    <property type="entry name" value="NAD(P)H-hydrate epimerase"/>
    <property type="match status" value="1"/>
</dbReference>
<gene>
    <name evidence="14" type="ORF">TCAL_01188</name>
</gene>
<keyword evidence="9" id="KW-0288">FMN</keyword>
<evidence type="ECO:0000256" key="8">
    <source>
        <dbReference type="ARBA" id="ARBA00022630"/>
    </source>
</evidence>
<dbReference type="InterPro" id="IPR011576">
    <property type="entry name" value="Pyridox_Oxase_N"/>
</dbReference>
<evidence type="ECO:0000256" key="10">
    <source>
        <dbReference type="ARBA" id="ARBA00023002"/>
    </source>
</evidence>
<comment type="function">
    <text evidence="2">Catalyzes the oxidation of either pyridoxine 5'-phosphate (PNP) or pyridoxamine 5'-phosphate (PMP) into pyridoxal 5'-phosphate (PLP).</text>
</comment>